<dbReference type="InterPro" id="IPR036204">
    <property type="entry name" value="ATP_synth_f6_sf_mt"/>
</dbReference>
<dbReference type="InterPro" id="IPR008387">
    <property type="entry name" value="ATP_synth_f6_mt"/>
</dbReference>
<dbReference type="Pfam" id="PF05511">
    <property type="entry name" value="ATP-synt_F6"/>
    <property type="match status" value="1"/>
</dbReference>
<evidence type="ECO:0000256" key="1">
    <source>
        <dbReference type="ARBA" id="ARBA00004273"/>
    </source>
</evidence>
<evidence type="ECO:0000256" key="2">
    <source>
        <dbReference type="ARBA" id="ARBA00007346"/>
    </source>
</evidence>
<dbReference type="GO" id="GO:0015078">
    <property type="term" value="F:proton transmembrane transporter activity"/>
    <property type="evidence" value="ECO:0007669"/>
    <property type="project" value="InterPro"/>
</dbReference>
<keyword evidence="6" id="KW-0999">Mitochondrion inner membrane</keyword>
<keyword evidence="11" id="KW-1185">Reference proteome</keyword>
<evidence type="ECO:0000256" key="3">
    <source>
        <dbReference type="ARBA" id="ARBA00022448"/>
    </source>
</evidence>
<dbReference type="OrthoDB" id="8902296at2759"/>
<name>A0A9P1IXG3_9PELO</name>
<organism evidence="10 11">
    <name type="scientific">Caenorhabditis angaria</name>
    <dbReference type="NCBI Taxonomy" id="860376"/>
    <lineage>
        <taxon>Eukaryota</taxon>
        <taxon>Metazoa</taxon>
        <taxon>Ecdysozoa</taxon>
        <taxon>Nematoda</taxon>
        <taxon>Chromadorea</taxon>
        <taxon>Rhabditida</taxon>
        <taxon>Rhabditina</taxon>
        <taxon>Rhabditomorpha</taxon>
        <taxon>Rhabditoidea</taxon>
        <taxon>Rhabditidae</taxon>
        <taxon>Peloderinae</taxon>
        <taxon>Caenorhabditis</taxon>
    </lineage>
</organism>
<keyword evidence="5" id="KW-0375">Hydrogen ion transport</keyword>
<comment type="similarity">
    <text evidence="2">Belongs to the eukaryotic ATPase subunit F6 family.</text>
</comment>
<evidence type="ECO:0000256" key="5">
    <source>
        <dbReference type="ARBA" id="ARBA00022781"/>
    </source>
</evidence>
<dbReference type="Gene3D" id="1.10.246.110">
    <property type="entry name" value="Mitochondrial ATP synthase-coupling factor 6"/>
    <property type="match status" value="1"/>
</dbReference>
<dbReference type="GO" id="GO:0045259">
    <property type="term" value="C:proton-transporting ATP synthase complex"/>
    <property type="evidence" value="ECO:0007669"/>
    <property type="project" value="UniProtKB-KW"/>
</dbReference>
<gene>
    <name evidence="10" type="ORF">CAMP_LOCUS15654</name>
</gene>
<accession>A0A9P1IXG3</accession>
<reference evidence="10" key="1">
    <citation type="submission" date="2022-11" db="EMBL/GenBank/DDBJ databases">
        <authorList>
            <person name="Kikuchi T."/>
        </authorList>
    </citation>
    <scope>NUCLEOTIDE SEQUENCE</scope>
    <source>
        <strain evidence="10">PS1010</strain>
    </source>
</reference>
<protein>
    <recommendedName>
        <fullName evidence="12">ATP synthase-coupling factor 6, mitochondrial</fullName>
    </recommendedName>
</protein>
<evidence type="ECO:0008006" key="12">
    <source>
        <dbReference type="Google" id="ProtNLM"/>
    </source>
</evidence>
<keyword evidence="9" id="KW-0472">Membrane</keyword>
<dbReference type="AlphaFoldDB" id="A0A9P1IXG3"/>
<evidence type="ECO:0000256" key="9">
    <source>
        <dbReference type="ARBA" id="ARBA00023136"/>
    </source>
</evidence>
<comment type="caution">
    <text evidence="10">The sequence shown here is derived from an EMBL/GenBank/DDBJ whole genome shotgun (WGS) entry which is preliminary data.</text>
</comment>
<keyword evidence="4" id="KW-0138">CF(0)</keyword>
<dbReference type="GO" id="GO:0015986">
    <property type="term" value="P:proton motive force-driven ATP synthesis"/>
    <property type="evidence" value="ECO:0007669"/>
    <property type="project" value="InterPro"/>
</dbReference>
<dbReference type="PANTHER" id="PTHR12441">
    <property type="entry name" value="ATP SYNTHASE COUPLING FACTOR 6, MITOCHONDRIAL"/>
    <property type="match status" value="1"/>
</dbReference>
<evidence type="ECO:0000256" key="8">
    <source>
        <dbReference type="ARBA" id="ARBA00023128"/>
    </source>
</evidence>
<evidence type="ECO:0000313" key="11">
    <source>
        <dbReference type="Proteomes" id="UP001152747"/>
    </source>
</evidence>
<evidence type="ECO:0000256" key="6">
    <source>
        <dbReference type="ARBA" id="ARBA00022792"/>
    </source>
</evidence>
<keyword evidence="7" id="KW-0406">Ion transport</keyword>
<proteinExistence type="inferred from homology"/>
<dbReference type="GO" id="GO:0005743">
    <property type="term" value="C:mitochondrial inner membrane"/>
    <property type="evidence" value="ECO:0007669"/>
    <property type="project" value="UniProtKB-SubCell"/>
</dbReference>
<dbReference type="EMBL" id="CANHGI010000005">
    <property type="protein sequence ID" value="CAI5453017.1"/>
    <property type="molecule type" value="Genomic_DNA"/>
</dbReference>
<dbReference type="PANTHER" id="PTHR12441:SF10">
    <property type="entry name" value="ATP SYNTHASE-COUPLING FACTOR 6, MITOCHONDRIAL"/>
    <property type="match status" value="1"/>
</dbReference>
<evidence type="ECO:0000256" key="7">
    <source>
        <dbReference type="ARBA" id="ARBA00023065"/>
    </source>
</evidence>
<sequence length="127" mass="13784">MFARAARSFSSTAACRQDLVQQAFVNKIRELAKNAGNLANSDPAVKKSLQEELNRLATKFQLANSDVVSKLPTSFETAKVDSAVQSALEGKALKELLDGVKKEQTAYIASRDAKRAQEAARNSALKQ</sequence>
<keyword evidence="8" id="KW-0496">Mitochondrion</keyword>
<comment type="subcellular location">
    <subcellularLocation>
        <location evidence="1">Mitochondrion inner membrane</location>
    </subcellularLocation>
</comment>
<evidence type="ECO:0000313" key="10">
    <source>
        <dbReference type="EMBL" id="CAI5453017.1"/>
    </source>
</evidence>
<evidence type="ECO:0000256" key="4">
    <source>
        <dbReference type="ARBA" id="ARBA00022547"/>
    </source>
</evidence>
<dbReference type="SUPFAM" id="SSF111357">
    <property type="entry name" value="Mitochondrial ATP synthase coupling factor 6"/>
    <property type="match status" value="1"/>
</dbReference>
<keyword evidence="3" id="KW-0813">Transport</keyword>
<dbReference type="Proteomes" id="UP001152747">
    <property type="component" value="Unassembled WGS sequence"/>
</dbReference>